<protein>
    <submittedName>
        <fullName evidence="2">Uncharacterized protein</fullName>
    </submittedName>
</protein>
<comment type="caution">
    <text evidence="2">The sequence shown here is derived from an EMBL/GenBank/DDBJ whole genome shotgun (WGS) entry which is preliminary data.</text>
</comment>
<evidence type="ECO:0000313" key="2">
    <source>
        <dbReference type="EMBL" id="KAJ6775161.1"/>
    </source>
</evidence>
<evidence type="ECO:0000313" key="3">
    <source>
        <dbReference type="Proteomes" id="UP001151532"/>
    </source>
</evidence>
<dbReference type="AlphaFoldDB" id="A0A9Q0WZ62"/>
<dbReference type="Proteomes" id="UP001151532">
    <property type="component" value="Chromosome 5"/>
</dbReference>
<reference evidence="2" key="1">
    <citation type="submission" date="2022-11" db="EMBL/GenBank/DDBJ databases">
        <authorList>
            <person name="Hyden B.L."/>
            <person name="Feng K."/>
            <person name="Yates T."/>
            <person name="Jawdy S."/>
            <person name="Smart L.B."/>
            <person name="Muchero W."/>
        </authorList>
    </citation>
    <scope>NUCLEOTIDE SEQUENCE</scope>
    <source>
        <tissue evidence="2">Shoot tip</tissue>
    </source>
</reference>
<feature type="region of interest" description="Disordered" evidence="1">
    <location>
        <begin position="183"/>
        <end position="207"/>
    </location>
</feature>
<evidence type="ECO:0000256" key="1">
    <source>
        <dbReference type="SAM" id="MobiDB-lite"/>
    </source>
</evidence>
<organism evidence="2 3">
    <name type="scientific">Salix purpurea</name>
    <name type="common">Purple osier willow</name>
    <dbReference type="NCBI Taxonomy" id="77065"/>
    <lineage>
        <taxon>Eukaryota</taxon>
        <taxon>Viridiplantae</taxon>
        <taxon>Streptophyta</taxon>
        <taxon>Embryophyta</taxon>
        <taxon>Tracheophyta</taxon>
        <taxon>Spermatophyta</taxon>
        <taxon>Magnoliopsida</taxon>
        <taxon>eudicotyledons</taxon>
        <taxon>Gunneridae</taxon>
        <taxon>Pentapetalae</taxon>
        <taxon>rosids</taxon>
        <taxon>fabids</taxon>
        <taxon>Malpighiales</taxon>
        <taxon>Salicaceae</taxon>
        <taxon>Saliceae</taxon>
        <taxon>Salix</taxon>
    </lineage>
</organism>
<reference evidence="2" key="2">
    <citation type="journal article" date="2023" name="Int. J. Mol. Sci.">
        <title>De Novo Assembly and Annotation of 11 Diverse Shrub Willow (Salix) Genomes Reveals Novel Gene Organization in Sex-Linked Regions.</title>
        <authorList>
            <person name="Hyden B."/>
            <person name="Feng K."/>
            <person name="Yates T.B."/>
            <person name="Jawdy S."/>
            <person name="Cereghino C."/>
            <person name="Smart L.B."/>
            <person name="Muchero W."/>
        </authorList>
    </citation>
    <scope>NUCLEOTIDE SEQUENCE</scope>
    <source>
        <tissue evidence="2">Shoot tip</tissue>
    </source>
</reference>
<feature type="compositionally biased region" description="Polar residues" evidence="1">
    <location>
        <begin position="195"/>
        <end position="207"/>
    </location>
</feature>
<accession>A0A9Q0WZ62</accession>
<gene>
    <name evidence="2" type="ORF">OIU79_018360</name>
</gene>
<keyword evidence="3" id="KW-1185">Reference proteome</keyword>
<dbReference type="OrthoDB" id="10064100at2759"/>
<proteinExistence type="predicted"/>
<dbReference type="EMBL" id="JAPFFK010000002">
    <property type="protein sequence ID" value="KAJ6775161.1"/>
    <property type="molecule type" value="Genomic_DNA"/>
</dbReference>
<sequence length="207" mass="23348">MGTQFDPALSTVDGLASLKKNLESDEATMEYKCQTLQKIQALTEESQSGNSCLLQLGFLPLLLELLFGKAESKLSQECVKFAEQALSWVLRLLSLGEYEYLDMLKEESKLESFQVLSRSRNWQDQEEFVPNNRGNIIIHGDKRTLCKAWRKPQTPERADSSSLSTIELLLELENAKAALINNPNEPVQWKDQNKSKNVTQAAEVQVG</sequence>
<name>A0A9Q0WZ62_SALPP</name>